<dbReference type="EMBL" id="KN743830">
    <property type="protein sequence ID" value="KIH52362.1"/>
    <property type="molecule type" value="Genomic_DNA"/>
</dbReference>
<keyword evidence="2" id="KW-1185">Reference proteome</keyword>
<name>A0A0C2CRC4_9BILA</name>
<accession>A0A0C2CRC4</accession>
<organism evidence="1 2">
    <name type="scientific">Ancylostoma duodenale</name>
    <dbReference type="NCBI Taxonomy" id="51022"/>
    <lineage>
        <taxon>Eukaryota</taxon>
        <taxon>Metazoa</taxon>
        <taxon>Ecdysozoa</taxon>
        <taxon>Nematoda</taxon>
        <taxon>Chromadorea</taxon>
        <taxon>Rhabditida</taxon>
        <taxon>Rhabditina</taxon>
        <taxon>Rhabditomorpha</taxon>
        <taxon>Strongyloidea</taxon>
        <taxon>Ancylostomatidae</taxon>
        <taxon>Ancylostomatinae</taxon>
        <taxon>Ancylostoma</taxon>
    </lineage>
</organism>
<dbReference type="AlphaFoldDB" id="A0A0C2CRC4"/>
<reference evidence="1 2" key="1">
    <citation type="submission" date="2013-12" db="EMBL/GenBank/DDBJ databases">
        <title>Draft genome of the parsitic nematode Ancylostoma duodenale.</title>
        <authorList>
            <person name="Mitreva M."/>
        </authorList>
    </citation>
    <scope>NUCLEOTIDE SEQUENCE [LARGE SCALE GENOMIC DNA]</scope>
    <source>
        <strain evidence="1 2">Zhejiang</strain>
    </source>
</reference>
<evidence type="ECO:0000313" key="1">
    <source>
        <dbReference type="EMBL" id="KIH52362.1"/>
    </source>
</evidence>
<evidence type="ECO:0000313" key="2">
    <source>
        <dbReference type="Proteomes" id="UP000054047"/>
    </source>
</evidence>
<gene>
    <name evidence="1" type="ORF">ANCDUO_17537</name>
</gene>
<protein>
    <submittedName>
        <fullName evidence="1">Uncharacterized protein</fullName>
    </submittedName>
</protein>
<sequence length="136" mass="12392">MASVYFGAGGGGGGGAQSQYIGVGGGAAKVGGGAPAPAGAPAGGVGATSAYIGVGAGGAAAPGAQSAYFAVNPTAAGSAPVAKTPREFSFSAVTPESSDQCYVPAMAGAPAAGRSTMTAVGAAPAAGGEQEHKCRT</sequence>
<proteinExistence type="predicted"/>
<dbReference type="Proteomes" id="UP000054047">
    <property type="component" value="Unassembled WGS sequence"/>
</dbReference>